<sequence length="251" mass="28499">MIEEGLLLPMNVLLQGQKLTLLDPEMWFLRGNENKDVTLVITIGNNHQKLMVVEDILLLIDRSQIEVTAGKVIYHPLRIDILSKLLAFIDESTGSVDVEREHHELFADALPFASEVVLFSKVASEAWFLATYLSSDNINEILFQHLRKTECYKLVRYLLSQSLIQTSLYDLGELYGVSYSHFRRLCSYALGGKVKTELCGWRVARAVLEIIEGNSDMTTIAHKYGYSSSSHFSAEVKSRLGKTPRELCKKL</sequence>
<evidence type="ECO:0000256" key="1">
    <source>
        <dbReference type="ARBA" id="ARBA00023015"/>
    </source>
</evidence>
<comment type="caution">
    <text evidence="4">The sequence shown here is derived from an EMBL/GenBank/DDBJ whole genome shotgun (WGS) entry which is preliminary data.</text>
</comment>
<gene>
    <name evidence="4" type="ORF">B6R31_001515</name>
</gene>
<dbReference type="InterPro" id="IPR018060">
    <property type="entry name" value="HTH_AraC"/>
</dbReference>
<dbReference type="PROSITE" id="PS00041">
    <property type="entry name" value="HTH_ARAC_FAMILY_1"/>
    <property type="match status" value="1"/>
</dbReference>
<organism evidence="4 5">
    <name type="scientific">Escherichia coli</name>
    <dbReference type="NCBI Taxonomy" id="562"/>
    <lineage>
        <taxon>Bacteria</taxon>
        <taxon>Pseudomonadati</taxon>
        <taxon>Pseudomonadota</taxon>
        <taxon>Gammaproteobacteria</taxon>
        <taxon>Enterobacterales</taxon>
        <taxon>Enterobacteriaceae</taxon>
        <taxon>Escherichia</taxon>
    </lineage>
</organism>
<dbReference type="AlphaFoldDB" id="A0A828L1W0"/>
<reference evidence="4" key="1">
    <citation type="submission" date="2018-08" db="EMBL/GenBank/DDBJ databases">
        <authorList>
            <consortium name="GenomeTrakr network: Whole genome sequencing for foodborne pathogen traceback"/>
        </authorList>
    </citation>
    <scope>NUCLEOTIDE SEQUENCE</scope>
    <source>
        <strain evidence="4">NC_STEC178</strain>
    </source>
</reference>
<dbReference type="InterPro" id="IPR009057">
    <property type="entry name" value="Homeodomain-like_sf"/>
</dbReference>
<name>A0A828L1W0_ECOLX</name>
<keyword evidence="1" id="KW-0805">Transcription regulation</keyword>
<evidence type="ECO:0000256" key="3">
    <source>
        <dbReference type="ARBA" id="ARBA00023163"/>
    </source>
</evidence>
<proteinExistence type="predicted"/>
<dbReference type="Proteomes" id="UP000630371">
    <property type="component" value="Unassembled WGS sequence"/>
</dbReference>
<dbReference type="RefSeq" id="WP_348931982.1">
    <property type="nucleotide sequence ID" value="NZ_JAQFLX010000005.1"/>
</dbReference>
<protein>
    <submittedName>
        <fullName evidence="4">Helix-turn-helix domain-containing protein</fullName>
    </submittedName>
</protein>
<dbReference type="InterPro" id="IPR018062">
    <property type="entry name" value="HTH_AraC-typ_CS"/>
</dbReference>
<dbReference type="SMART" id="SM00342">
    <property type="entry name" value="HTH_ARAC"/>
    <property type="match status" value="1"/>
</dbReference>
<accession>A0A828L1W0</accession>
<dbReference type="Pfam" id="PF12833">
    <property type="entry name" value="HTH_18"/>
    <property type="match status" value="1"/>
</dbReference>
<evidence type="ECO:0000313" key="4">
    <source>
        <dbReference type="EMBL" id="EGD0647866.1"/>
    </source>
</evidence>
<dbReference type="GO" id="GO:0003700">
    <property type="term" value="F:DNA-binding transcription factor activity"/>
    <property type="evidence" value="ECO:0007669"/>
    <property type="project" value="InterPro"/>
</dbReference>
<dbReference type="SUPFAM" id="SSF46689">
    <property type="entry name" value="Homeodomain-like"/>
    <property type="match status" value="1"/>
</dbReference>
<dbReference type="GO" id="GO:0043565">
    <property type="term" value="F:sequence-specific DNA binding"/>
    <property type="evidence" value="ECO:0007669"/>
    <property type="project" value="InterPro"/>
</dbReference>
<keyword evidence="2" id="KW-0238">DNA-binding</keyword>
<dbReference type="Gene3D" id="1.10.10.60">
    <property type="entry name" value="Homeodomain-like"/>
    <property type="match status" value="1"/>
</dbReference>
<evidence type="ECO:0000313" key="5">
    <source>
        <dbReference type="Proteomes" id="UP000630371"/>
    </source>
</evidence>
<dbReference type="PROSITE" id="PS01124">
    <property type="entry name" value="HTH_ARAC_FAMILY_2"/>
    <property type="match status" value="1"/>
</dbReference>
<dbReference type="EMBL" id="AAVQAW010000004">
    <property type="protein sequence ID" value="EGD0647866.1"/>
    <property type="molecule type" value="Genomic_DNA"/>
</dbReference>
<keyword evidence="3" id="KW-0804">Transcription</keyword>
<evidence type="ECO:0000256" key="2">
    <source>
        <dbReference type="ARBA" id="ARBA00023125"/>
    </source>
</evidence>